<sequence>MDKQLILKSILAELEAELHRQQNANQQAAANATDEEARAESKWDTQGLESSYLARGYAQQFALLSTQAKSLQSLELVSYIDQPIAVGALVECDFSGETSHVFLLPCCGGVDLTLDGAEITVVTPESPLGAALLRKRAGQPFAIPGGVSGTIRRVE</sequence>
<evidence type="ECO:0000256" key="1">
    <source>
        <dbReference type="SAM" id="Coils"/>
    </source>
</evidence>
<comment type="caution">
    <text evidence="2">The sequence shown here is derived from an EMBL/GenBank/DDBJ whole genome shotgun (WGS) entry which is preliminary data.</text>
</comment>
<proteinExistence type="predicted"/>
<evidence type="ECO:0000313" key="3">
    <source>
        <dbReference type="Proteomes" id="UP000478417"/>
    </source>
</evidence>
<dbReference type="AlphaFoldDB" id="A0A6B2M1C2"/>
<dbReference type="RefSeq" id="WP_163965094.1">
    <property type="nucleotide sequence ID" value="NZ_JAAGNX010000002.1"/>
</dbReference>
<dbReference type="Proteomes" id="UP000478417">
    <property type="component" value="Unassembled WGS sequence"/>
</dbReference>
<keyword evidence="2" id="KW-0251">Elongation factor</keyword>
<organism evidence="2 3">
    <name type="scientific">Oceanipulchritudo coccoides</name>
    <dbReference type="NCBI Taxonomy" id="2706888"/>
    <lineage>
        <taxon>Bacteria</taxon>
        <taxon>Pseudomonadati</taxon>
        <taxon>Verrucomicrobiota</taxon>
        <taxon>Opitutia</taxon>
        <taxon>Puniceicoccales</taxon>
        <taxon>Oceanipulchritudinaceae</taxon>
        <taxon>Oceanipulchritudo</taxon>
    </lineage>
</organism>
<accession>A0A6B2M1C2</accession>
<protein>
    <submittedName>
        <fullName evidence="2">Transcription elongation factor GreAB</fullName>
    </submittedName>
</protein>
<dbReference type="GO" id="GO:0003746">
    <property type="term" value="F:translation elongation factor activity"/>
    <property type="evidence" value="ECO:0007669"/>
    <property type="project" value="UniProtKB-KW"/>
</dbReference>
<reference evidence="2 3" key="1">
    <citation type="submission" date="2020-02" db="EMBL/GenBank/DDBJ databases">
        <title>Albibacoteraceae fam. nov., the first described family within the subdivision 4 Verrucomicrobia.</title>
        <authorList>
            <person name="Xi F."/>
        </authorList>
    </citation>
    <scope>NUCLEOTIDE SEQUENCE [LARGE SCALE GENOMIC DNA]</scope>
    <source>
        <strain evidence="2 3">CK1056</strain>
    </source>
</reference>
<keyword evidence="3" id="KW-1185">Reference proteome</keyword>
<name>A0A6B2M1C2_9BACT</name>
<feature type="coiled-coil region" evidence="1">
    <location>
        <begin position="11"/>
        <end position="38"/>
    </location>
</feature>
<keyword evidence="2" id="KW-0648">Protein biosynthesis</keyword>
<evidence type="ECO:0000313" key="2">
    <source>
        <dbReference type="EMBL" id="NDV62718.1"/>
    </source>
</evidence>
<gene>
    <name evidence="2" type="ORF">G0Q06_09675</name>
</gene>
<keyword evidence="1" id="KW-0175">Coiled coil</keyword>
<dbReference type="EMBL" id="JAAGNX010000002">
    <property type="protein sequence ID" value="NDV62718.1"/>
    <property type="molecule type" value="Genomic_DNA"/>
</dbReference>